<feature type="compositionally biased region" description="Polar residues" evidence="1">
    <location>
        <begin position="1"/>
        <end position="12"/>
    </location>
</feature>
<feature type="compositionally biased region" description="Basic residues" evidence="1">
    <location>
        <begin position="26"/>
        <end position="44"/>
    </location>
</feature>
<evidence type="ECO:0000256" key="1">
    <source>
        <dbReference type="SAM" id="MobiDB-lite"/>
    </source>
</evidence>
<evidence type="ECO:0000313" key="2">
    <source>
        <dbReference type="EMBL" id="JAH95267.1"/>
    </source>
</evidence>
<reference evidence="2" key="2">
    <citation type="journal article" date="2015" name="Fish Shellfish Immunol.">
        <title>Early steps in the European eel (Anguilla anguilla)-Vibrio vulnificus interaction in the gills: Role of the RtxA13 toxin.</title>
        <authorList>
            <person name="Callol A."/>
            <person name="Pajuelo D."/>
            <person name="Ebbesson L."/>
            <person name="Teles M."/>
            <person name="MacKenzie S."/>
            <person name="Amaro C."/>
        </authorList>
    </citation>
    <scope>NUCLEOTIDE SEQUENCE</scope>
</reference>
<proteinExistence type="predicted"/>
<feature type="region of interest" description="Disordered" evidence="1">
    <location>
        <begin position="1"/>
        <end position="44"/>
    </location>
</feature>
<sequence>MASVWLQMSVSSDRGPPSAETSTAARNRRRQKKKEKKKYGKRWKGKKSKLCRHHDFIFLHQKKMAGTQSEMFLFFLNGGPFALSQ</sequence>
<dbReference type="EMBL" id="GBXM01013310">
    <property type="protein sequence ID" value="JAH95267.1"/>
    <property type="molecule type" value="Transcribed_RNA"/>
</dbReference>
<protein>
    <submittedName>
        <fullName evidence="2">Uncharacterized protein</fullName>
    </submittedName>
</protein>
<organism evidence="2">
    <name type="scientific">Anguilla anguilla</name>
    <name type="common">European freshwater eel</name>
    <name type="synonym">Muraena anguilla</name>
    <dbReference type="NCBI Taxonomy" id="7936"/>
    <lineage>
        <taxon>Eukaryota</taxon>
        <taxon>Metazoa</taxon>
        <taxon>Chordata</taxon>
        <taxon>Craniata</taxon>
        <taxon>Vertebrata</taxon>
        <taxon>Euteleostomi</taxon>
        <taxon>Actinopterygii</taxon>
        <taxon>Neopterygii</taxon>
        <taxon>Teleostei</taxon>
        <taxon>Anguilliformes</taxon>
        <taxon>Anguillidae</taxon>
        <taxon>Anguilla</taxon>
    </lineage>
</organism>
<accession>A0A0E9WXQ5</accession>
<reference evidence="2" key="1">
    <citation type="submission" date="2014-11" db="EMBL/GenBank/DDBJ databases">
        <authorList>
            <person name="Amaro Gonzalez C."/>
        </authorList>
    </citation>
    <scope>NUCLEOTIDE SEQUENCE</scope>
</reference>
<name>A0A0E9WXQ5_ANGAN</name>
<dbReference type="AlphaFoldDB" id="A0A0E9WXQ5"/>